<evidence type="ECO:0000313" key="1">
    <source>
        <dbReference type="EMBL" id="HIW01022.1"/>
    </source>
</evidence>
<dbReference type="InterPro" id="IPR011330">
    <property type="entry name" value="Glyco_hydro/deAcase_b/a-brl"/>
</dbReference>
<dbReference type="Proteomes" id="UP000886752">
    <property type="component" value="Unassembled WGS sequence"/>
</dbReference>
<dbReference type="EMBL" id="DXHV01000070">
    <property type="protein sequence ID" value="HIW01022.1"/>
    <property type="molecule type" value="Genomic_DNA"/>
</dbReference>
<proteinExistence type="predicted"/>
<reference evidence="1" key="2">
    <citation type="submission" date="2021-04" db="EMBL/GenBank/DDBJ databases">
        <authorList>
            <person name="Gilroy R."/>
        </authorList>
    </citation>
    <scope>NUCLEOTIDE SEQUENCE</scope>
    <source>
        <strain evidence="1">ChiHecec2B26-446</strain>
    </source>
</reference>
<protein>
    <submittedName>
        <fullName evidence="1">Glycosyl transferase family 1</fullName>
    </submittedName>
</protein>
<dbReference type="GO" id="GO:0016740">
    <property type="term" value="F:transferase activity"/>
    <property type="evidence" value="ECO:0007669"/>
    <property type="project" value="UniProtKB-KW"/>
</dbReference>
<dbReference type="GO" id="GO:0005975">
    <property type="term" value="P:carbohydrate metabolic process"/>
    <property type="evidence" value="ECO:0007669"/>
    <property type="project" value="InterPro"/>
</dbReference>
<evidence type="ECO:0000313" key="2">
    <source>
        <dbReference type="Proteomes" id="UP000886752"/>
    </source>
</evidence>
<name>A0A9D1PYM5_9BACT</name>
<dbReference type="Gene3D" id="3.20.20.370">
    <property type="entry name" value="Glycoside hydrolase/deacetylase"/>
    <property type="match status" value="1"/>
</dbReference>
<keyword evidence="1" id="KW-0808">Transferase</keyword>
<organism evidence="1 2">
    <name type="scientific">Candidatus Desulfovibrio intestinipullorum</name>
    <dbReference type="NCBI Taxonomy" id="2838536"/>
    <lineage>
        <taxon>Bacteria</taxon>
        <taxon>Pseudomonadati</taxon>
        <taxon>Thermodesulfobacteriota</taxon>
        <taxon>Desulfovibrionia</taxon>
        <taxon>Desulfovibrionales</taxon>
        <taxon>Desulfovibrionaceae</taxon>
        <taxon>Desulfovibrio</taxon>
    </lineage>
</organism>
<sequence length="342" mass="37768">MSKKHVFVCCSLDVEEEGLFRGSYATAAPQVSNLAFLKRLRPLLEMQVRPTLFCACPVLADDGAWGHIEHLARDFPLEIGAHLHHWNTPPLSGSGTGPLASVPSCRVPPNLMEAKLAHLVDLCTRRCGQAPASFRMGRWDLHRSHWPLLARAGFTADASVRPLHAGSSRNLGPDHFDAPMHPYLVQVQGRTIFELPLTVTHLAPWLSRAVSRLPRASVLRASFHSWGVLALLPVYHPLWAMKAITRRALDRGTPVLSLTWHSSELMPGGNPHLPDEAAITRFLDKIRDYLVWLSDCCTVRYTTLAELRQTLLAHCPAAPAAHGDWTYASAGDDASPVMRSHA</sequence>
<dbReference type="SUPFAM" id="SSF88713">
    <property type="entry name" value="Glycoside hydrolase/deacetylase"/>
    <property type="match status" value="1"/>
</dbReference>
<gene>
    <name evidence="1" type="ORF">H9894_07530</name>
</gene>
<dbReference type="AlphaFoldDB" id="A0A9D1PYM5"/>
<comment type="caution">
    <text evidence="1">The sequence shown here is derived from an EMBL/GenBank/DDBJ whole genome shotgun (WGS) entry which is preliminary data.</text>
</comment>
<accession>A0A9D1PYM5</accession>
<reference evidence="1" key="1">
    <citation type="journal article" date="2021" name="PeerJ">
        <title>Extensive microbial diversity within the chicken gut microbiome revealed by metagenomics and culture.</title>
        <authorList>
            <person name="Gilroy R."/>
            <person name="Ravi A."/>
            <person name="Getino M."/>
            <person name="Pursley I."/>
            <person name="Horton D.L."/>
            <person name="Alikhan N.F."/>
            <person name="Baker D."/>
            <person name="Gharbi K."/>
            <person name="Hall N."/>
            <person name="Watson M."/>
            <person name="Adriaenssens E.M."/>
            <person name="Foster-Nyarko E."/>
            <person name="Jarju S."/>
            <person name="Secka A."/>
            <person name="Antonio M."/>
            <person name="Oren A."/>
            <person name="Chaudhuri R.R."/>
            <person name="La Ragione R."/>
            <person name="Hildebrand F."/>
            <person name="Pallen M.J."/>
        </authorList>
    </citation>
    <scope>NUCLEOTIDE SEQUENCE</scope>
    <source>
        <strain evidence="1">ChiHecec2B26-446</strain>
    </source>
</reference>